<name>A0A4R7BT57_9HYPH</name>
<dbReference type="InterPro" id="IPR036291">
    <property type="entry name" value="NAD(P)-bd_dom_sf"/>
</dbReference>
<dbReference type="RefSeq" id="WP_133772212.1">
    <property type="nucleotide sequence ID" value="NZ_SNZR01000014.1"/>
</dbReference>
<evidence type="ECO:0000256" key="1">
    <source>
        <dbReference type="ARBA" id="ARBA00005125"/>
    </source>
</evidence>
<comment type="similarity">
    <text evidence="2">Belongs to the NAD(P)-dependent epimerase/dehydratase family.</text>
</comment>
<dbReference type="EMBL" id="SNZR01000014">
    <property type="protein sequence ID" value="TDR88918.1"/>
    <property type="molecule type" value="Genomic_DNA"/>
</dbReference>
<dbReference type="CDD" id="cd08946">
    <property type="entry name" value="SDR_e"/>
    <property type="match status" value="1"/>
</dbReference>
<evidence type="ECO:0000313" key="4">
    <source>
        <dbReference type="EMBL" id="TDR88918.1"/>
    </source>
</evidence>
<evidence type="ECO:0000256" key="2">
    <source>
        <dbReference type="ARBA" id="ARBA00007637"/>
    </source>
</evidence>
<gene>
    <name evidence="4" type="ORF">EV668_3403</name>
</gene>
<dbReference type="AlphaFoldDB" id="A0A4R7BT57"/>
<comment type="pathway">
    <text evidence="1">Bacterial outer membrane biogenesis; LPS O-antigen biosynthesis.</text>
</comment>
<feature type="domain" description="NAD-dependent epimerase/dehydratase" evidence="3">
    <location>
        <begin position="5"/>
        <end position="232"/>
    </location>
</feature>
<dbReference type="Proteomes" id="UP000295122">
    <property type="component" value="Unassembled WGS sequence"/>
</dbReference>
<accession>A0A4R7BT57</accession>
<dbReference type="SUPFAM" id="SSF51735">
    <property type="entry name" value="NAD(P)-binding Rossmann-fold domains"/>
    <property type="match status" value="1"/>
</dbReference>
<reference evidence="4 5" key="1">
    <citation type="submission" date="2019-03" db="EMBL/GenBank/DDBJ databases">
        <title>Genomic Encyclopedia of Type Strains, Phase IV (KMG-IV): sequencing the most valuable type-strain genomes for metagenomic binning, comparative biology and taxonomic classification.</title>
        <authorList>
            <person name="Goeker M."/>
        </authorList>
    </citation>
    <scope>NUCLEOTIDE SEQUENCE [LARGE SCALE GENOMIC DNA]</scope>
    <source>
        <strain evidence="4 5">DSM 25903</strain>
    </source>
</reference>
<dbReference type="InterPro" id="IPR020904">
    <property type="entry name" value="Sc_DH/Rdtase_CS"/>
</dbReference>
<evidence type="ECO:0000313" key="5">
    <source>
        <dbReference type="Proteomes" id="UP000295122"/>
    </source>
</evidence>
<comment type="caution">
    <text evidence="4">The sequence shown here is derived from an EMBL/GenBank/DDBJ whole genome shotgun (WGS) entry which is preliminary data.</text>
</comment>
<dbReference type="OrthoDB" id="9814124at2"/>
<proteinExistence type="inferred from homology"/>
<sequence>MTGPVLVTGTGGLIGGAIARALLAQGRDVVGMDHVPPAGLDIPFLSHSLPDPHRWHEAFVRFGITHVVHAGGISGPMLMRDAPARLCDINLAGLVALLEAARIHRIARVVWFSSVMAYGAQPDLSPVTEATVLRPDTVYGATKAAGDALIEAFHAEHGVDAVSLRVASCYGPGRTTDCLMRTLVEDALAGRTTLVRDEPGVSRQHVFIDDVLSAVLAVLRATDLRQRAYNIGPGRAQSLEEIAAAVRSVLPNASVAADPAGMPWNTFRLGPLSIAAARRDFGFEPRTGLAEGAARTSAWVRERPSRSS</sequence>
<dbReference type="Pfam" id="PF01370">
    <property type="entry name" value="Epimerase"/>
    <property type="match status" value="1"/>
</dbReference>
<organism evidence="4 5">
    <name type="scientific">Enterovirga rhinocerotis</name>
    <dbReference type="NCBI Taxonomy" id="1339210"/>
    <lineage>
        <taxon>Bacteria</taxon>
        <taxon>Pseudomonadati</taxon>
        <taxon>Pseudomonadota</taxon>
        <taxon>Alphaproteobacteria</taxon>
        <taxon>Hyphomicrobiales</taxon>
        <taxon>Methylobacteriaceae</taxon>
        <taxon>Enterovirga</taxon>
    </lineage>
</organism>
<dbReference type="Gene3D" id="3.40.50.720">
    <property type="entry name" value="NAD(P)-binding Rossmann-like Domain"/>
    <property type="match status" value="1"/>
</dbReference>
<dbReference type="PANTHER" id="PTHR43000">
    <property type="entry name" value="DTDP-D-GLUCOSE 4,6-DEHYDRATASE-RELATED"/>
    <property type="match status" value="1"/>
</dbReference>
<keyword evidence="5" id="KW-1185">Reference proteome</keyword>
<protein>
    <submittedName>
        <fullName evidence="4">UDP-glucose 4-epimerase</fullName>
    </submittedName>
</protein>
<dbReference type="PROSITE" id="PS00061">
    <property type="entry name" value="ADH_SHORT"/>
    <property type="match status" value="1"/>
</dbReference>
<evidence type="ECO:0000259" key="3">
    <source>
        <dbReference type="Pfam" id="PF01370"/>
    </source>
</evidence>
<dbReference type="InterPro" id="IPR001509">
    <property type="entry name" value="Epimerase_deHydtase"/>
</dbReference>